<sequence>MKITAVVALALAAVVAASPVAEPKLVERSCKSDCASLAASSCSKSCASSPSCYTACYNAKVTATSGKATLGERISDWAFVEMNDVAIEKSFRPNHMFPVRGYQQPSRCKAGGEPLTNFDPLIEGDVYIQMARTTGITTGLRHGTLVMHCCKTALATAMLATRMTCQQLRLRNTSL</sequence>
<accession>A0A9P8SRF2</accession>
<name>A0A9P8SRF2_ASPFM</name>
<proteinExistence type="predicted"/>
<evidence type="ECO:0000256" key="1">
    <source>
        <dbReference type="SAM" id="SignalP"/>
    </source>
</evidence>
<reference evidence="2" key="1">
    <citation type="submission" date="2021-08" db="EMBL/GenBank/DDBJ databases">
        <title>Global Aspergillus fumigatus from environmental and clinical sources.</title>
        <authorList>
            <person name="Barber A."/>
            <person name="Sae-Ong T."/>
        </authorList>
    </citation>
    <scope>NUCLEOTIDE SEQUENCE</scope>
    <source>
        <strain evidence="2">NRZ-2016-071</strain>
    </source>
</reference>
<dbReference type="EMBL" id="JAIBSC010000061">
    <property type="protein sequence ID" value="KAH1902243.1"/>
    <property type="molecule type" value="Genomic_DNA"/>
</dbReference>
<evidence type="ECO:0000313" key="2">
    <source>
        <dbReference type="EMBL" id="KAH1902243.1"/>
    </source>
</evidence>
<keyword evidence="1" id="KW-0732">Signal</keyword>
<organism evidence="2 3">
    <name type="scientific">Aspergillus fumigatus</name>
    <name type="common">Neosartorya fumigata</name>
    <dbReference type="NCBI Taxonomy" id="746128"/>
    <lineage>
        <taxon>Eukaryota</taxon>
        <taxon>Fungi</taxon>
        <taxon>Dikarya</taxon>
        <taxon>Ascomycota</taxon>
        <taxon>Pezizomycotina</taxon>
        <taxon>Eurotiomycetes</taxon>
        <taxon>Eurotiomycetidae</taxon>
        <taxon>Eurotiales</taxon>
        <taxon>Aspergillaceae</taxon>
        <taxon>Aspergillus</taxon>
        <taxon>Aspergillus subgen. Fumigati</taxon>
    </lineage>
</organism>
<protein>
    <submittedName>
        <fullName evidence="2">Uncharacterized protein</fullName>
    </submittedName>
</protein>
<evidence type="ECO:0000313" key="3">
    <source>
        <dbReference type="Proteomes" id="UP000813423"/>
    </source>
</evidence>
<dbReference type="Proteomes" id="UP000813423">
    <property type="component" value="Unassembled WGS sequence"/>
</dbReference>
<dbReference type="AlphaFoldDB" id="A0A9P8SRF2"/>
<feature type="chain" id="PRO_5040378540" evidence="1">
    <location>
        <begin position="18"/>
        <end position="175"/>
    </location>
</feature>
<comment type="caution">
    <text evidence="2">The sequence shown here is derived from an EMBL/GenBank/DDBJ whole genome shotgun (WGS) entry which is preliminary data.</text>
</comment>
<gene>
    <name evidence="2" type="ORF">KXV57_007590</name>
</gene>
<feature type="signal peptide" evidence="1">
    <location>
        <begin position="1"/>
        <end position="17"/>
    </location>
</feature>